<comment type="caution">
    <text evidence="1">The sequence shown here is derived from an EMBL/GenBank/DDBJ whole genome shotgun (WGS) entry which is preliminary data.</text>
</comment>
<evidence type="ECO:0000313" key="1">
    <source>
        <dbReference type="EMBL" id="GAG10725.1"/>
    </source>
</evidence>
<reference evidence="1" key="1">
    <citation type="journal article" date="2014" name="Front. Microbiol.">
        <title>High frequency of phylogenetically diverse reductive dehalogenase-homologous genes in deep subseafloor sedimentary metagenomes.</title>
        <authorList>
            <person name="Kawai M."/>
            <person name="Futagami T."/>
            <person name="Toyoda A."/>
            <person name="Takaki Y."/>
            <person name="Nishi S."/>
            <person name="Hori S."/>
            <person name="Arai W."/>
            <person name="Tsubouchi T."/>
            <person name="Morono Y."/>
            <person name="Uchiyama I."/>
            <person name="Ito T."/>
            <person name="Fujiyama A."/>
            <person name="Inagaki F."/>
            <person name="Takami H."/>
        </authorList>
    </citation>
    <scope>NUCLEOTIDE SEQUENCE</scope>
    <source>
        <strain evidence="1">Expedition CK06-06</strain>
    </source>
</reference>
<name>X0UY58_9ZZZZ</name>
<accession>X0UY58</accession>
<dbReference type="AlphaFoldDB" id="X0UY58"/>
<dbReference type="EMBL" id="BARS01020728">
    <property type="protein sequence ID" value="GAG10725.1"/>
    <property type="molecule type" value="Genomic_DNA"/>
</dbReference>
<protein>
    <submittedName>
        <fullName evidence="1">Uncharacterized protein</fullName>
    </submittedName>
</protein>
<gene>
    <name evidence="1" type="ORF">S01H1_33392</name>
</gene>
<organism evidence="1">
    <name type="scientific">marine sediment metagenome</name>
    <dbReference type="NCBI Taxonomy" id="412755"/>
    <lineage>
        <taxon>unclassified sequences</taxon>
        <taxon>metagenomes</taxon>
        <taxon>ecological metagenomes</taxon>
    </lineage>
</organism>
<sequence length="107" mass="12116">MIRELSEFGKLICEEKYGAWNHVALKEEPISIEIVTDIDGNFCKFEAFEKKATIAEALTSKKGKARLLVDKAEEVLCYGGKTSSKKHELFMEKLHKYQALPELAPVL</sequence>
<proteinExistence type="predicted"/>
<feature type="non-terminal residue" evidence="1">
    <location>
        <position position="107"/>
    </location>
</feature>